<keyword evidence="12" id="KW-0804">Transcription</keyword>
<evidence type="ECO:0000256" key="16">
    <source>
        <dbReference type="ARBA" id="ARBA00071016"/>
    </source>
</evidence>
<feature type="compositionally biased region" description="Acidic residues" evidence="19">
    <location>
        <begin position="1140"/>
        <end position="1155"/>
    </location>
</feature>
<feature type="region of interest" description="Disordered" evidence="19">
    <location>
        <begin position="1112"/>
        <end position="1219"/>
    </location>
</feature>
<name>A0A060WWQ5_ONCMY</name>
<evidence type="ECO:0000256" key="18">
    <source>
        <dbReference type="PROSITE-ProRule" id="PRU00042"/>
    </source>
</evidence>
<proteinExistence type="inferred from homology"/>
<dbReference type="SMART" id="SM00225">
    <property type="entry name" value="BTB"/>
    <property type="match status" value="1"/>
</dbReference>
<evidence type="ECO:0000256" key="14">
    <source>
        <dbReference type="ARBA" id="ARBA00053801"/>
    </source>
</evidence>
<evidence type="ECO:0000259" key="20">
    <source>
        <dbReference type="PROSITE" id="PS50097"/>
    </source>
</evidence>
<keyword evidence="6" id="KW-0677">Repeat</keyword>
<dbReference type="PROSITE" id="PS50157">
    <property type="entry name" value="ZINC_FINGER_C2H2_2"/>
    <property type="match status" value="5"/>
</dbReference>
<evidence type="ECO:0000256" key="13">
    <source>
        <dbReference type="ARBA" id="ARBA00023242"/>
    </source>
</evidence>
<evidence type="ECO:0000256" key="19">
    <source>
        <dbReference type="SAM" id="MobiDB-lite"/>
    </source>
</evidence>
<evidence type="ECO:0000256" key="11">
    <source>
        <dbReference type="ARBA" id="ARBA00023125"/>
    </source>
</evidence>
<dbReference type="InterPro" id="IPR006709">
    <property type="entry name" value="SSU_processome_Utp14"/>
</dbReference>
<evidence type="ECO:0000256" key="12">
    <source>
        <dbReference type="ARBA" id="ARBA00023163"/>
    </source>
</evidence>
<feature type="compositionally biased region" description="Basic and acidic residues" evidence="19">
    <location>
        <begin position="1156"/>
        <end position="1174"/>
    </location>
</feature>
<feature type="compositionally biased region" description="Acidic residues" evidence="19">
    <location>
        <begin position="1075"/>
        <end position="1086"/>
    </location>
</feature>
<dbReference type="GO" id="GO:0006364">
    <property type="term" value="P:rRNA processing"/>
    <property type="evidence" value="ECO:0007669"/>
    <property type="project" value="InterPro"/>
</dbReference>
<dbReference type="Proteomes" id="UP000193380">
    <property type="component" value="Unassembled WGS sequence"/>
</dbReference>
<evidence type="ECO:0000256" key="8">
    <source>
        <dbReference type="ARBA" id="ARBA00022833"/>
    </source>
</evidence>
<keyword evidence="8" id="KW-0862">Zinc</keyword>
<dbReference type="GO" id="GO:1990837">
    <property type="term" value="F:sequence-specific double-stranded DNA binding"/>
    <property type="evidence" value="ECO:0007669"/>
    <property type="project" value="UniProtKB-ARBA"/>
</dbReference>
<accession>A0A060WWQ5</accession>
<feature type="domain" description="C2H2-type" evidence="21">
    <location>
        <begin position="653"/>
        <end position="675"/>
    </location>
</feature>
<feature type="domain" description="BTB" evidence="20">
    <location>
        <begin position="31"/>
        <end position="94"/>
    </location>
</feature>
<evidence type="ECO:0000256" key="1">
    <source>
        <dbReference type="ARBA" id="ARBA00004604"/>
    </source>
</evidence>
<dbReference type="PANTHER" id="PTHR14150">
    <property type="entry name" value="U3 SMALL NUCLEOLAR RNA-ASSOCIATED PROTEIN 14"/>
    <property type="match status" value="1"/>
</dbReference>
<keyword evidence="4" id="KW-0597">Phosphoprotein</keyword>
<protein>
    <recommendedName>
        <fullName evidence="16">Zinc finger and BTB domain-containing protein 20</fullName>
    </recommendedName>
    <alternativeName>
        <fullName evidence="17">Zinc finger protein 288</fullName>
    </alternativeName>
</protein>
<feature type="compositionally biased region" description="Polar residues" evidence="19">
    <location>
        <begin position="349"/>
        <end position="361"/>
    </location>
</feature>
<keyword evidence="5" id="KW-0479">Metal-binding</keyword>
<dbReference type="SUPFAM" id="SSF57667">
    <property type="entry name" value="beta-beta-alpha zinc fingers"/>
    <property type="match status" value="2"/>
</dbReference>
<evidence type="ECO:0000256" key="17">
    <source>
        <dbReference type="ARBA" id="ARBA00079204"/>
    </source>
</evidence>
<dbReference type="EMBL" id="FR904651">
    <property type="protein sequence ID" value="CDQ69045.1"/>
    <property type="molecule type" value="Genomic_DNA"/>
</dbReference>
<feature type="compositionally biased region" description="Basic and acidic residues" evidence="19">
    <location>
        <begin position="285"/>
        <end position="295"/>
    </location>
</feature>
<evidence type="ECO:0000256" key="7">
    <source>
        <dbReference type="ARBA" id="ARBA00022771"/>
    </source>
</evidence>
<dbReference type="PROSITE" id="PS00028">
    <property type="entry name" value="ZINC_FINGER_C2H2_1"/>
    <property type="match status" value="5"/>
</dbReference>
<dbReference type="SMART" id="SM00355">
    <property type="entry name" value="ZnF_C2H2"/>
    <property type="match status" value="5"/>
</dbReference>
<feature type="compositionally biased region" description="Acidic residues" evidence="19">
    <location>
        <begin position="1193"/>
        <end position="1219"/>
    </location>
</feature>
<organism evidence="22 23">
    <name type="scientific">Oncorhynchus mykiss</name>
    <name type="common">Rainbow trout</name>
    <name type="synonym">Salmo gairdneri</name>
    <dbReference type="NCBI Taxonomy" id="8022"/>
    <lineage>
        <taxon>Eukaryota</taxon>
        <taxon>Metazoa</taxon>
        <taxon>Chordata</taxon>
        <taxon>Craniata</taxon>
        <taxon>Vertebrata</taxon>
        <taxon>Euteleostomi</taxon>
        <taxon>Actinopterygii</taxon>
        <taxon>Neopterygii</taxon>
        <taxon>Teleostei</taxon>
        <taxon>Protacanthopterygii</taxon>
        <taxon>Salmoniformes</taxon>
        <taxon>Salmonidae</taxon>
        <taxon>Salmoninae</taxon>
        <taxon>Oncorhynchus</taxon>
    </lineage>
</organism>
<feature type="compositionally biased region" description="Polar residues" evidence="19">
    <location>
        <begin position="1495"/>
        <end position="1509"/>
    </location>
</feature>
<keyword evidence="11" id="KW-0238">DNA-binding</keyword>
<evidence type="ECO:0000256" key="3">
    <source>
        <dbReference type="ARBA" id="ARBA00022499"/>
    </source>
</evidence>
<dbReference type="FunFam" id="3.30.160.60:FF:000304">
    <property type="entry name" value="Zinc finger and BTB domain-containing protein 20"/>
    <property type="match status" value="1"/>
</dbReference>
<evidence type="ECO:0000256" key="4">
    <source>
        <dbReference type="ARBA" id="ARBA00022553"/>
    </source>
</evidence>
<evidence type="ECO:0000256" key="9">
    <source>
        <dbReference type="ARBA" id="ARBA00022843"/>
    </source>
</evidence>
<feature type="domain" description="C2H2-type" evidence="21">
    <location>
        <begin position="508"/>
        <end position="535"/>
    </location>
</feature>
<dbReference type="FunFam" id="3.30.710.10:FF:000039">
    <property type="entry name" value="Zinc finger and BTB domain containing 20"/>
    <property type="match status" value="1"/>
</dbReference>
<evidence type="ECO:0000256" key="5">
    <source>
        <dbReference type="ARBA" id="ARBA00022723"/>
    </source>
</evidence>
<evidence type="ECO:0000313" key="23">
    <source>
        <dbReference type="Proteomes" id="UP000193380"/>
    </source>
</evidence>
<reference evidence="22" key="2">
    <citation type="submission" date="2014-03" db="EMBL/GenBank/DDBJ databases">
        <authorList>
            <person name="Genoscope - CEA"/>
        </authorList>
    </citation>
    <scope>NUCLEOTIDE SEQUENCE</scope>
</reference>
<feature type="domain" description="C2H2-type" evidence="21">
    <location>
        <begin position="480"/>
        <end position="507"/>
    </location>
</feature>
<dbReference type="GO" id="GO:0008270">
    <property type="term" value="F:zinc ion binding"/>
    <property type="evidence" value="ECO:0007669"/>
    <property type="project" value="UniProtKB-KW"/>
</dbReference>
<feature type="region of interest" description="Disordered" evidence="19">
    <location>
        <begin position="1492"/>
        <end position="1527"/>
    </location>
</feature>
<dbReference type="PANTHER" id="PTHR14150:SF12">
    <property type="entry name" value="U3 SMALL NUCLEOLAR RNA-ASSOCIATED PROTEIN 14 HOMOLOG A"/>
    <property type="match status" value="1"/>
</dbReference>
<dbReference type="Pfam" id="PF00096">
    <property type="entry name" value="zf-C2H2"/>
    <property type="match status" value="5"/>
</dbReference>
<dbReference type="STRING" id="8022.A0A060WWQ5"/>
<feature type="region of interest" description="Disordered" evidence="19">
    <location>
        <begin position="1075"/>
        <end position="1097"/>
    </location>
</feature>
<feature type="region of interest" description="Disordered" evidence="19">
    <location>
        <begin position="130"/>
        <end position="168"/>
    </location>
</feature>
<comment type="subcellular location">
    <subcellularLocation>
        <location evidence="1">Nucleus</location>
        <location evidence="1">Nucleolus</location>
    </subcellularLocation>
</comment>
<comment type="function">
    <text evidence="14">May be a transcription factor that may be involved in hematopoiesis, oncogenesis, and immune responses. Plays a role in postnatal myogenesis, may be involved in the regulation of satellite cells self-renewal.</text>
</comment>
<dbReference type="CDD" id="cd18208">
    <property type="entry name" value="BTB_POZ_ZBTB20_DPZF"/>
    <property type="match status" value="1"/>
</dbReference>
<evidence type="ECO:0000256" key="2">
    <source>
        <dbReference type="ARBA" id="ARBA00007774"/>
    </source>
</evidence>
<reference evidence="22" key="1">
    <citation type="journal article" date="2014" name="Nat. Commun.">
        <title>The rainbow trout genome provides novel insights into evolution after whole-genome duplication in vertebrates.</title>
        <authorList>
            <person name="Berthelot C."/>
            <person name="Brunet F."/>
            <person name="Chalopin D."/>
            <person name="Juanchich A."/>
            <person name="Bernard M."/>
            <person name="Noel B."/>
            <person name="Bento P."/>
            <person name="Da Silva C."/>
            <person name="Labadie K."/>
            <person name="Alberti A."/>
            <person name="Aury J.M."/>
            <person name="Louis A."/>
            <person name="Dehais P."/>
            <person name="Bardou P."/>
            <person name="Montfort J."/>
            <person name="Klopp C."/>
            <person name="Cabau C."/>
            <person name="Gaspin C."/>
            <person name="Thorgaard G.H."/>
            <person name="Boussaha M."/>
            <person name="Quillet E."/>
            <person name="Guyomard R."/>
            <person name="Galiana D."/>
            <person name="Bobe J."/>
            <person name="Volff J.N."/>
            <person name="Genet C."/>
            <person name="Wincker P."/>
            <person name="Jaillon O."/>
            <person name="Roest Crollius H."/>
            <person name="Guiguen Y."/>
        </authorList>
    </citation>
    <scope>NUCLEOTIDE SEQUENCE [LARGE SCALE GENOMIC DNA]</scope>
</reference>
<feature type="compositionally biased region" description="Basic residues" evidence="19">
    <location>
        <begin position="1511"/>
        <end position="1527"/>
    </location>
</feature>
<dbReference type="InterPro" id="IPR000210">
    <property type="entry name" value="BTB/POZ_dom"/>
</dbReference>
<dbReference type="InterPro" id="IPR011333">
    <property type="entry name" value="SKP1/BTB/POZ_sf"/>
</dbReference>
<feature type="domain" description="C2H2-type" evidence="21">
    <location>
        <begin position="536"/>
        <end position="563"/>
    </location>
</feature>
<keyword evidence="10" id="KW-0805">Transcription regulation</keyword>
<dbReference type="Gene3D" id="3.30.710.10">
    <property type="entry name" value="Potassium Channel Kv1.1, Chain A"/>
    <property type="match status" value="1"/>
</dbReference>
<keyword evidence="13" id="KW-0539">Nucleus</keyword>
<evidence type="ECO:0000256" key="15">
    <source>
        <dbReference type="ARBA" id="ARBA00066036"/>
    </source>
</evidence>
<dbReference type="SUPFAM" id="SSF54695">
    <property type="entry name" value="POZ domain"/>
    <property type="match status" value="1"/>
</dbReference>
<dbReference type="Pfam" id="PF04615">
    <property type="entry name" value="Utp14"/>
    <property type="match status" value="1"/>
</dbReference>
<keyword evidence="7 18" id="KW-0863">Zinc-finger</keyword>
<dbReference type="Gene3D" id="3.30.160.60">
    <property type="entry name" value="Classic Zinc Finger"/>
    <property type="match status" value="4"/>
</dbReference>
<evidence type="ECO:0000259" key="21">
    <source>
        <dbReference type="PROSITE" id="PS50157"/>
    </source>
</evidence>
<dbReference type="Pfam" id="PF00651">
    <property type="entry name" value="BTB"/>
    <property type="match status" value="1"/>
</dbReference>
<evidence type="ECO:0000256" key="6">
    <source>
        <dbReference type="ARBA" id="ARBA00022737"/>
    </source>
</evidence>
<comment type="subunit">
    <text evidence="15">Can homodimerize. Binds to DNA.</text>
</comment>
<feature type="domain" description="C2H2-type" evidence="21">
    <location>
        <begin position="564"/>
        <end position="587"/>
    </location>
</feature>
<evidence type="ECO:0000313" key="22">
    <source>
        <dbReference type="EMBL" id="CDQ69045.1"/>
    </source>
</evidence>
<dbReference type="InterPro" id="IPR013087">
    <property type="entry name" value="Znf_C2H2_type"/>
</dbReference>
<sequence>MTERIHNINLHNFSNSVLETLNEQRNRGHFCDVTVRIHGSMLRAHRCVLAAGSPFFQDKLLLGYSDIEIPSVVSVQSIQKLIDFMYSGVLRVSQSEALQILTAASILQIKTVIDECTRIVSQNVGLAGPGGFPVNPGDSGQETPRGTPESGTSGPSSDAESGYMQATSQQSLERAYTSLYSYSGLSLQNGTRERSHYVTSMTTSYDPALSMQKDQHDQDPPWITRIHERSQQMERFLSTPETTHCRKQPRPVRIQTGGIHIKQEAEDEYSCYGMDECTEDTDHVEGVETEPKGESFDSGVSSSIGTEPDSVDQHQYPVGFGREGGGEGTPVQIEVDDSSPEQIHETEEGGTSHSTSDSNMLQPLPNPIMAQSLPSALLYMRQVESHTSNLRMPLTMTSNTQVMGMAGNSYLPTLFPTQSASNNKPFLFSLQQPMGGQQPQFVSGPTPSMPPFPQQLTVQQQAAREQQQAASMGQGEKKPYECTLCTKTFTAKQNYVKHMFVHTGEKPHQCSICWRSFSLKDYLIKHMVTHTGVRAYQCSICNKRFTQKSSLNVHMRLHRGEKSYECYICKKKFSHKTLLERHMALHSTGGAVTGLSGAAGASGPVSIPMAVPEPGAGVVALAMPVGGGAGVGGGVGPGVGVAAEASCQEGTTYVCSVCPAKFDQIEHFNDHMRMHYAALMSPNMPAVEHALLRQRTADLTPIRHLHCTCVSSEFLVKMAKSKAARKSGENMKITSSCETVVQGMDDEDDEELQRALADDIISASEDEGGSDDERKHCKLLEAISSLGGKKRKKLTERSEASIQVSEFTVNAEGEGDKINLSDLIGTLDKTPSALIKTKKQLKNLQHNQSTLETPLTRKETEKIQREVAFEKTSKEVSRWQSVVLQNQKAEQLVFPLNQEPSGPKRIEQVVAGWKAQTPLEQEIFSLLRMNKQPLHDPVLTPTEEASLRAMSLEEAKIRRAELQKTRVLQSYYEAKPKGKRIKSKKYHRIQKKVMRKEYLKQFDEMVKTDPAAALEELKKMELSRMKERMSLKHQNSGKWAKSKAIMAKYDDGARKAMQKQLEVNKDLTQKLVIPADEDEEDEEESAETLPDFVNDVEPILDQVNPWMRGKLSTEPMMEESNRLDPPVWPREVGKPGEGRDDQEEDEEQMEETEEESLLRGFEERRKLRQTEDVKVAPMTMEENDDGKKAEILEISDDDEEAVEISDDEEALEVSDDEEAGLSNFTSLFHGLVNHMEPPADQPKAGPGLGQGESPALLEEGLVRVRTLEDVELLSQDISASDTALLTTQILGTAETDTQSATQQADKKRKKMIDPNEVLTKEAKVIEMPLAPTAVEDVEDKEEQRVIIKEAFAGDDVISDFLKDKRKQEEAGRPKVIDLTLPGWGEWGGLGLQPSRSKRKRFRVKVAPPPPRQDQKLPNIIIAEKRDSSIAAHQVCQLPFPFENPIQFERTIRSPVGRTWNTQNTVQKITAPKVVTQLGAIIEPIAREDLIKDNRQAVTGPSINLESDQGPQKKRRSQQKKKHKRKKN</sequence>
<dbReference type="GO" id="GO:0032040">
    <property type="term" value="C:small-subunit processome"/>
    <property type="evidence" value="ECO:0007669"/>
    <property type="project" value="InterPro"/>
</dbReference>
<dbReference type="FunFam" id="3.30.160.60:FF:000426">
    <property type="entry name" value="Zinc finger and BTB domain-containing protein 20"/>
    <property type="match status" value="1"/>
</dbReference>
<gene>
    <name evidence="22" type="ORF">GSONMT00007334001</name>
</gene>
<comment type="similarity">
    <text evidence="2">Belongs to the UTP14 family.</text>
</comment>
<keyword evidence="9" id="KW-0832">Ubl conjugation</keyword>
<dbReference type="PaxDb" id="8022-A0A060WWQ5"/>
<dbReference type="FunFam" id="3.30.160.60:FF:000110">
    <property type="entry name" value="Zinc finger protein-like"/>
    <property type="match status" value="1"/>
</dbReference>
<feature type="region of interest" description="Disordered" evidence="19">
    <location>
        <begin position="1233"/>
        <end position="1253"/>
    </location>
</feature>
<dbReference type="PROSITE" id="PS50097">
    <property type="entry name" value="BTB"/>
    <property type="match status" value="1"/>
</dbReference>
<dbReference type="InterPro" id="IPR036236">
    <property type="entry name" value="Znf_C2H2_sf"/>
</dbReference>
<dbReference type="FunFam" id="3.30.160.60:FF:000315">
    <property type="entry name" value="Zinc finger and BTB domain-containing protein 20"/>
    <property type="match status" value="1"/>
</dbReference>
<feature type="compositionally biased region" description="Low complexity" evidence="19">
    <location>
        <begin position="143"/>
        <end position="157"/>
    </location>
</feature>
<evidence type="ECO:0000256" key="10">
    <source>
        <dbReference type="ARBA" id="ARBA00023015"/>
    </source>
</evidence>
<keyword evidence="3" id="KW-1017">Isopeptide bond</keyword>
<feature type="region of interest" description="Disordered" evidence="19">
    <location>
        <begin position="285"/>
        <end position="365"/>
    </location>
</feature>